<sequence length="319" mass="34133">MDDDHGGTGRAMLEDWLEDLPLLVARLERVHLTDGPALDYGPGSLAALEQVLLAEPGGPDEDFTRAAAGYLGEVLLVTGGGRWGVDDTGPIVLPDPALGLAPLSVGTLVDAALAEAGGEVFGREHSRLAAAVAAVRAERSDWTPHKEVSPLDPIGPQSDDPVLAAWLRERRAAFPAWADQLPGGRSAYDFSPAGLDALEREVRRRYPAVDAFDAEATGPFPSGPSPSGSFPTSPFLAGAVWYLGEVVCLRCDSVWLHWPVDPAAEPGSHHHPDNPWSGIPFTHQPHRRDAQAFNPLAELRGLVRYGDGYHLRNVLPSAR</sequence>
<comment type="caution">
    <text evidence="2">The sequence shown here is derived from an EMBL/GenBank/DDBJ whole genome shotgun (WGS) entry which is preliminary data.</text>
</comment>
<reference evidence="1" key="5">
    <citation type="submission" date="2020-09" db="EMBL/GenBank/DDBJ databases">
        <authorList>
            <person name="Sun Q."/>
            <person name="Ohkuma M."/>
        </authorList>
    </citation>
    <scope>NUCLEOTIDE SEQUENCE</scope>
    <source>
        <strain evidence="1">JCM 4434</strain>
    </source>
</reference>
<accession>A0A1E7N6W4</accession>
<accession>A0A8H9LLT6</accession>
<dbReference type="Proteomes" id="UP000037395">
    <property type="component" value="Unassembled WGS sequence"/>
</dbReference>
<dbReference type="EMBL" id="JPRF03000026">
    <property type="protein sequence ID" value="OEV36418.1"/>
    <property type="molecule type" value="Genomic_DNA"/>
</dbReference>
<evidence type="ECO:0000313" key="1">
    <source>
        <dbReference type="EMBL" id="GGU71394.1"/>
    </source>
</evidence>
<reference evidence="2" key="3">
    <citation type="submission" date="2016-08" db="EMBL/GenBank/DDBJ databases">
        <title>Sequencing, Assembly and Comparative Genomics of S. aureofaciens ATCC 10762.</title>
        <authorList>
            <person name="Gradnigo J.S."/>
            <person name="Johnson N."/>
            <person name="Somerville G.A."/>
        </authorList>
    </citation>
    <scope>NUCLEOTIDE SEQUENCE [LARGE SCALE GENOMIC DNA]</scope>
    <source>
        <strain evidence="2">ATCC 10762</strain>
    </source>
</reference>
<dbReference type="OrthoDB" id="3865442at2"/>
<reference evidence="1" key="1">
    <citation type="journal article" date="2014" name="Int. J. Syst. Evol. Microbiol.">
        <title>Complete genome sequence of Corynebacterium casei LMG S-19264T (=DSM 44701T), isolated from a smear-ripened cheese.</title>
        <authorList>
            <consortium name="US DOE Joint Genome Institute (JGI-PGF)"/>
            <person name="Walter F."/>
            <person name="Albersmeier A."/>
            <person name="Kalinowski J."/>
            <person name="Ruckert C."/>
        </authorList>
    </citation>
    <scope>NUCLEOTIDE SEQUENCE</scope>
    <source>
        <strain evidence="1">JCM 4434</strain>
    </source>
</reference>
<name>A0A1E7N6W4_KITAU</name>
<evidence type="ECO:0000313" key="3">
    <source>
        <dbReference type="Proteomes" id="UP000037395"/>
    </source>
</evidence>
<protein>
    <submittedName>
        <fullName evidence="2">Uncharacterized protein</fullName>
    </submittedName>
</protein>
<dbReference type="RefSeq" id="WP_050366365.1">
    <property type="nucleotide sequence ID" value="NZ_BMUB01000004.1"/>
</dbReference>
<evidence type="ECO:0000313" key="2">
    <source>
        <dbReference type="EMBL" id="OEV36418.1"/>
    </source>
</evidence>
<dbReference type="Proteomes" id="UP000610124">
    <property type="component" value="Unassembled WGS sequence"/>
</dbReference>
<reference evidence="2 3" key="2">
    <citation type="submission" date="2014-07" db="EMBL/GenBank/DDBJ databases">
        <authorList>
            <person name="Zhang J.E."/>
            <person name="Yang H."/>
            <person name="Guo J."/>
            <person name="Deng Z."/>
            <person name="Luo H."/>
            <person name="Luo M."/>
            <person name="Zhao B."/>
        </authorList>
    </citation>
    <scope>NUCLEOTIDE SEQUENCE [LARGE SCALE GENOMIC DNA]</scope>
    <source>
        <strain evidence="2">ATCC 10762</strain>
        <strain evidence="3">ATCC 10762 / DSM 40127 / CCM 3239 / JCM 4008 / LMG 5968 / NBRC 12843 / NCIMB 8234 / A-377</strain>
    </source>
</reference>
<dbReference type="GeneID" id="97485506"/>
<dbReference type="KEGG" id="kau:B6264_28440"/>
<gene>
    <name evidence="1" type="ORF">GCM10010502_23900</name>
    <name evidence="2" type="ORF">HS99_0029175</name>
</gene>
<dbReference type="AlphaFoldDB" id="A0A1E7N6W4"/>
<organism evidence="2 3">
    <name type="scientific">Kitasatospora aureofaciens</name>
    <name type="common">Streptomyces aureofaciens</name>
    <dbReference type="NCBI Taxonomy" id="1894"/>
    <lineage>
        <taxon>Bacteria</taxon>
        <taxon>Bacillati</taxon>
        <taxon>Actinomycetota</taxon>
        <taxon>Actinomycetes</taxon>
        <taxon>Kitasatosporales</taxon>
        <taxon>Streptomycetaceae</taxon>
        <taxon>Kitasatospora</taxon>
    </lineage>
</organism>
<proteinExistence type="predicted"/>
<keyword evidence="3" id="KW-1185">Reference proteome</keyword>
<dbReference type="EMBL" id="BMUB01000004">
    <property type="protein sequence ID" value="GGU71394.1"/>
    <property type="molecule type" value="Genomic_DNA"/>
</dbReference>
<reference evidence="3" key="4">
    <citation type="submission" date="2016-08" db="EMBL/GenBank/DDBJ databases">
        <title>Sequencing, assembly and comparative genomics of S. aureofaciens ATCC 10762.</title>
        <authorList>
            <person name="Gradnigo J.S."/>
            <person name="Johnson N."/>
            <person name="Somerville G.A."/>
        </authorList>
    </citation>
    <scope>NUCLEOTIDE SEQUENCE [LARGE SCALE GENOMIC DNA]</scope>
    <source>
        <strain evidence="3">ATCC 10762 / DSM 40127 / CCM 3239 / JCM 4008 / LMG 5968 / NBRC 12843 / NCIMB 8234 / A-377</strain>
    </source>
</reference>